<reference evidence="1 2" key="1">
    <citation type="submission" date="2024-04" db="EMBL/GenBank/DDBJ databases">
        <title>Defined microbial consortia suppress multidrug-resistant proinflammatory Enterobacteriaceae via ecological control.</title>
        <authorList>
            <person name="Furuichi M."/>
            <person name="Kawaguchi T."/>
            <person name="Pust M."/>
            <person name="Yasuma K."/>
            <person name="Plichta D."/>
            <person name="Hasegawa N."/>
            <person name="Ohya T."/>
            <person name="Bhattarai S."/>
            <person name="Sasajima S."/>
            <person name="Aoto Y."/>
            <person name="Tuganbaev T."/>
            <person name="Yaginuma M."/>
            <person name="Ueda M."/>
            <person name="Okahashi N."/>
            <person name="Amafuji K."/>
            <person name="Kiridooshi Y."/>
            <person name="Sugita K."/>
            <person name="Strazar M."/>
            <person name="Skelly A."/>
            <person name="Suda W."/>
            <person name="Hattori M."/>
            <person name="Nakamoto N."/>
            <person name="Caballero S."/>
            <person name="Norman J."/>
            <person name="Olle B."/>
            <person name="Tanoue T."/>
            <person name="Arita M."/>
            <person name="Bucci V."/>
            <person name="Atarashi K."/>
            <person name="Xavier R."/>
            <person name="Honda K."/>
        </authorList>
    </citation>
    <scope>NUCLEOTIDE SEQUENCE [LARGE SCALE GENOMIC DNA]</scope>
    <source>
        <strain evidence="2">k04-0078-D8-1</strain>
    </source>
</reference>
<dbReference type="Proteomes" id="UP001600943">
    <property type="component" value="Unassembled WGS sequence"/>
</dbReference>
<comment type="caution">
    <text evidence="1">The sequence shown here is derived from an EMBL/GenBank/DDBJ whole genome shotgun (WGS) entry which is preliminary data.</text>
</comment>
<protein>
    <recommendedName>
        <fullName evidence="3">Transposase</fullName>
    </recommendedName>
</protein>
<gene>
    <name evidence="1" type="ORF">K040078D81_28450</name>
</gene>
<organism evidence="1 2">
    <name type="scientific">Blautia hominis</name>
    <dbReference type="NCBI Taxonomy" id="2025493"/>
    <lineage>
        <taxon>Bacteria</taxon>
        <taxon>Bacillati</taxon>
        <taxon>Bacillota</taxon>
        <taxon>Clostridia</taxon>
        <taxon>Lachnospirales</taxon>
        <taxon>Lachnospiraceae</taxon>
        <taxon>Blautia</taxon>
    </lineage>
</organism>
<name>A0ABQ0BBI9_9FIRM</name>
<accession>A0ABQ0BBI9</accession>
<dbReference type="EMBL" id="BAABYW010000001">
    <property type="protein sequence ID" value="GAA6408728.1"/>
    <property type="molecule type" value="Genomic_DNA"/>
</dbReference>
<sequence>MHQLLEEYHIQTAEDIQDALKDFLGGTIKEMMEAVGSMEINVPQDIRYSTYTGFVSAILQSSNP</sequence>
<evidence type="ECO:0000313" key="2">
    <source>
        <dbReference type="Proteomes" id="UP001600943"/>
    </source>
</evidence>
<evidence type="ECO:0008006" key="3">
    <source>
        <dbReference type="Google" id="ProtNLM"/>
    </source>
</evidence>
<evidence type="ECO:0000313" key="1">
    <source>
        <dbReference type="EMBL" id="GAA6408728.1"/>
    </source>
</evidence>
<keyword evidence="2" id="KW-1185">Reference proteome</keyword>
<proteinExistence type="predicted"/>